<dbReference type="Pfam" id="PF00905">
    <property type="entry name" value="Transpeptidase"/>
    <property type="match status" value="1"/>
</dbReference>
<feature type="domain" description="Penicillin-binding protein dimerisation" evidence="14">
    <location>
        <begin position="73"/>
        <end position="315"/>
    </location>
</feature>
<sequence>MKEGEDVRKNQRKVDQAKVRQRKLTSFRMNFLFFSIFVLFSMLIFRLGYLQIVKGEEYKRELERTEEIAVNTSVPRGRIFDRSGHLLVDNEPRNAITYTKTTSTTSEEMLKTAKKLAKLIEKPTTRITLGDKKDFWILLHPEEALEKVTKKELLALQNDESLTKKEVQQRITKLTRDRITDEELDSFTESELEVLAIYREMMSGYAYTPQIVKSEDVTDSEFATVSEQLSSLPGVNTTTDWERVKMSDSAILGTTTSPLEGIPKSDLDYFLARGYSRNDRVGKSYIEQYYEDLLKGQKTVVKNIKDRTGKVVETKTVREGEPGKDLMLTLDTELQSHLEKIVEDNLLKAKRMDGSQFLDRAFLVMMDPNTGEVLSMVGKRIVKDKDTGKLTVQDYTFGAFSTSYEVGSTVKLATMLTGYKYNAIRLGETKIDEPIFVGKQRKASLFNQNSRVAINDVEALGRSSNVYMFKIAMSIANYNYVKGGNLKIDFDAFTKMRDGYASFGLGTKTGIDLPGEVSGSSPEPNRKEPGKLLDLAIGQYDTYTPLQLAQYVSAVANGGYRIAPHVLKAVYEPSPDGKEFGALLEQKDPLVLNRIDNTEEEIERVKKGMYYTYYQPKGTAYNLFKGEEFDAAGKTGTAQAGYYEGDDRSLWGTQTVSVTHVGFAPYENPEIAYSVIVPHVSTYNNPPHPNNDIAQAAVKEYFALKKKRAEAEIFSTETPTIQPPVDEKAGAKKEN</sequence>
<evidence type="ECO:0000256" key="11">
    <source>
        <dbReference type="SAM" id="MobiDB-lite"/>
    </source>
</evidence>
<dbReference type="InterPro" id="IPR050515">
    <property type="entry name" value="Beta-lactam/transpept"/>
</dbReference>
<keyword evidence="10" id="KW-0961">Cell wall biogenesis/degradation</keyword>
<organism evidence="15 16">
    <name type="scientific">Sporosarcina gallistercoris</name>
    <dbReference type="NCBI Taxonomy" id="2762245"/>
    <lineage>
        <taxon>Bacteria</taxon>
        <taxon>Bacillati</taxon>
        <taxon>Bacillota</taxon>
        <taxon>Bacilli</taxon>
        <taxon>Bacillales</taxon>
        <taxon>Caryophanaceae</taxon>
        <taxon>Sporosarcina</taxon>
    </lineage>
</organism>
<evidence type="ECO:0000256" key="9">
    <source>
        <dbReference type="ARBA" id="ARBA00023136"/>
    </source>
</evidence>
<comment type="caution">
    <text evidence="15">The sequence shown here is derived from an EMBL/GenBank/DDBJ whole genome shotgun (WGS) entry which is preliminary data.</text>
</comment>
<evidence type="ECO:0000256" key="7">
    <source>
        <dbReference type="ARBA" id="ARBA00022984"/>
    </source>
</evidence>
<evidence type="ECO:0000256" key="6">
    <source>
        <dbReference type="ARBA" id="ARBA00022960"/>
    </source>
</evidence>
<gene>
    <name evidence="15" type="ORF">H9659_00595</name>
</gene>
<dbReference type="SUPFAM" id="SSF56601">
    <property type="entry name" value="beta-lactamase/transpeptidase-like"/>
    <property type="match status" value="1"/>
</dbReference>
<comment type="subcellular location">
    <subcellularLocation>
        <location evidence="2">Cell membrane</location>
    </subcellularLocation>
    <subcellularLocation>
        <location evidence="1">Membrane</location>
        <topology evidence="1">Single-pass membrane protein</topology>
    </subcellularLocation>
</comment>
<evidence type="ECO:0000259" key="14">
    <source>
        <dbReference type="Pfam" id="PF03717"/>
    </source>
</evidence>
<reference evidence="15 16" key="1">
    <citation type="submission" date="2020-08" db="EMBL/GenBank/DDBJ databases">
        <title>A Genomic Blueprint of the Chicken Gut Microbiome.</title>
        <authorList>
            <person name="Gilroy R."/>
            <person name="Ravi A."/>
            <person name="Getino M."/>
            <person name="Pursley I."/>
            <person name="Horton D.L."/>
            <person name="Alikhan N.-F."/>
            <person name="Baker D."/>
            <person name="Gharbi K."/>
            <person name="Hall N."/>
            <person name="Watson M."/>
            <person name="Adriaenssens E.M."/>
            <person name="Foster-Nyarko E."/>
            <person name="Jarju S."/>
            <person name="Secka A."/>
            <person name="Antonio M."/>
            <person name="Oren A."/>
            <person name="Chaudhuri R."/>
            <person name="La Ragione R.M."/>
            <person name="Hildebrand F."/>
            <person name="Pallen M.J."/>
        </authorList>
    </citation>
    <scope>NUCLEOTIDE SEQUENCE [LARGE SCALE GENOMIC DNA]</scope>
    <source>
        <strain evidence="15 16">Sa3CUA8</strain>
    </source>
</reference>
<evidence type="ECO:0000256" key="12">
    <source>
        <dbReference type="SAM" id="Phobius"/>
    </source>
</evidence>
<feature type="region of interest" description="Disordered" evidence="11">
    <location>
        <begin position="714"/>
        <end position="735"/>
    </location>
</feature>
<feature type="domain" description="Penicillin-binding protein transpeptidase" evidence="13">
    <location>
        <begin position="362"/>
        <end position="684"/>
    </location>
</feature>
<dbReference type="InterPro" id="IPR005311">
    <property type="entry name" value="PBP_dimer"/>
</dbReference>
<dbReference type="Proteomes" id="UP000659496">
    <property type="component" value="Unassembled WGS sequence"/>
</dbReference>
<evidence type="ECO:0000256" key="5">
    <source>
        <dbReference type="ARBA" id="ARBA00022692"/>
    </source>
</evidence>
<evidence type="ECO:0000256" key="2">
    <source>
        <dbReference type="ARBA" id="ARBA00004236"/>
    </source>
</evidence>
<feature type="compositionally biased region" description="Basic and acidic residues" evidence="11">
    <location>
        <begin position="725"/>
        <end position="735"/>
    </location>
</feature>
<accession>A0ABR8PF71</accession>
<keyword evidence="9 12" id="KW-0472">Membrane</keyword>
<protein>
    <submittedName>
        <fullName evidence="15">Penicillin-binding protein 2</fullName>
    </submittedName>
</protein>
<dbReference type="PANTHER" id="PTHR30627:SF2">
    <property type="entry name" value="PEPTIDOGLYCAN D,D-TRANSPEPTIDASE MRDA"/>
    <property type="match status" value="1"/>
</dbReference>
<evidence type="ECO:0000256" key="4">
    <source>
        <dbReference type="ARBA" id="ARBA00022475"/>
    </source>
</evidence>
<dbReference type="InterPro" id="IPR036138">
    <property type="entry name" value="PBP_dimer_sf"/>
</dbReference>
<keyword evidence="8 12" id="KW-1133">Transmembrane helix</keyword>
<evidence type="ECO:0000256" key="1">
    <source>
        <dbReference type="ARBA" id="ARBA00004167"/>
    </source>
</evidence>
<keyword evidence="5 12" id="KW-0812">Transmembrane</keyword>
<dbReference type="SUPFAM" id="SSF56519">
    <property type="entry name" value="Penicillin binding protein dimerisation domain"/>
    <property type="match status" value="1"/>
</dbReference>
<dbReference type="EMBL" id="JACSQY010000001">
    <property type="protein sequence ID" value="MBD7906826.1"/>
    <property type="molecule type" value="Genomic_DNA"/>
</dbReference>
<keyword evidence="4" id="KW-1003">Cell membrane</keyword>
<dbReference type="Gene3D" id="3.40.710.10">
    <property type="entry name" value="DD-peptidase/beta-lactamase superfamily"/>
    <property type="match status" value="1"/>
</dbReference>
<dbReference type="Gene3D" id="3.90.1310.10">
    <property type="entry name" value="Penicillin-binding protein 2a (Domain 2)"/>
    <property type="match status" value="1"/>
</dbReference>
<comment type="similarity">
    <text evidence="3">Belongs to the transpeptidase family.</text>
</comment>
<keyword evidence="7" id="KW-0573">Peptidoglycan synthesis</keyword>
<name>A0ABR8PF71_9BACL</name>
<dbReference type="Gene3D" id="1.10.10.1230">
    <property type="entry name" value="Penicillin-binding protein, N-terminal non-catalytic domain, head sub-domain"/>
    <property type="match status" value="1"/>
</dbReference>
<evidence type="ECO:0000256" key="3">
    <source>
        <dbReference type="ARBA" id="ARBA00007171"/>
    </source>
</evidence>
<evidence type="ECO:0000256" key="8">
    <source>
        <dbReference type="ARBA" id="ARBA00022989"/>
    </source>
</evidence>
<evidence type="ECO:0000256" key="10">
    <source>
        <dbReference type="ARBA" id="ARBA00023316"/>
    </source>
</evidence>
<dbReference type="Pfam" id="PF03717">
    <property type="entry name" value="PBP_dimer"/>
    <property type="match status" value="1"/>
</dbReference>
<dbReference type="InterPro" id="IPR012338">
    <property type="entry name" value="Beta-lactam/transpept-like"/>
</dbReference>
<evidence type="ECO:0000259" key="13">
    <source>
        <dbReference type="Pfam" id="PF00905"/>
    </source>
</evidence>
<evidence type="ECO:0000313" key="16">
    <source>
        <dbReference type="Proteomes" id="UP000659496"/>
    </source>
</evidence>
<feature type="transmembrane region" description="Helical" evidence="12">
    <location>
        <begin position="30"/>
        <end position="49"/>
    </location>
</feature>
<proteinExistence type="inferred from homology"/>
<keyword evidence="6" id="KW-0133">Cell shape</keyword>
<dbReference type="InterPro" id="IPR001460">
    <property type="entry name" value="PCN-bd_Tpept"/>
</dbReference>
<evidence type="ECO:0000313" key="15">
    <source>
        <dbReference type="EMBL" id="MBD7906826.1"/>
    </source>
</evidence>
<keyword evidence="16" id="KW-1185">Reference proteome</keyword>
<dbReference type="PANTHER" id="PTHR30627">
    <property type="entry name" value="PEPTIDOGLYCAN D,D-TRANSPEPTIDASE"/>
    <property type="match status" value="1"/>
</dbReference>